<comment type="caution">
    <text evidence="2">The sequence shown here is derived from an EMBL/GenBank/DDBJ whole genome shotgun (WGS) entry which is preliminary data.</text>
</comment>
<dbReference type="Proteomes" id="UP001365128">
    <property type="component" value="Unassembled WGS sequence"/>
</dbReference>
<sequence length="154" mass="17366">MTAPWVQLYSNSGRLLARGFHFLDRVLNAVVCSTIQPSGLQMHMQNFQVLPMQPAARNKNFNPSATLTMASTALRVHVHQGSQMSAEAVQLGRLLAAVTWREQGTLAVGRCWLDHAPVYLHILRSSRSRSLFLFSLFKFFFFFFPLPLIVAMDA</sequence>
<evidence type="ECO:0000313" key="2">
    <source>
        <dbReference type="EMBL" id="KAK7546588.1"/>
    </source>
</evidence>
<feature type="transmembrane region" description="Helical" evidence="1">
    <location>
        <begin position="131"/>
        <end position="152"/>
    </location>
</feature>
<name>A0ABR1MFE2_9PEZI</name>
<keyword evidence="1" id="KW-0472">Membrane</keyword>
<proteinExistence type="predicted"/>
<keyword evidence="1" id="KW-0812">Transmembrane</keyword>
<organism evidence="2 3">
    <name type="scientific">Phyllosticta citricarpa</name>
    <dbReference type="NCBI Taxonomy" id="55181"/>
    <lineage>
        <taxon>Eukaryota</taxon>
        <taxon>Fungi</taxon>
        <taxon>Dikarya</taxon>
        <taxon>Ascomycota</taxon>
        <taxon>Pezizomycotina</taxon>
        <taxon>Dothideomycetes</taxon>
        <taxon>Dothideomycetes incertae sedis</taxon>
        <taxon>Botryosphaeriales</taxon>
        <taxon>Phyllostictaceae</taxon>
        <taxon>Phyllosticta</taxon>
    </lineage>
</organism>
<keyword evidence="1" id="KW-1133">Transmembrane helix</keyword>
<dbReference type="EMBL" id="JBBPDW010000014">
    <property type="protein sequence ID" value="KAK7546588.1"/>
    <property type="molecule type" value="Genomic_DNA"/>
</dbReference>
<evidence type="ECO:0000256" key="1">
    <source>
        <dbReference type="SAM" id="Phobius"/>
    </source>
</evidence>
<accession>A0ABR1MFE2</accession>
<evidence type="ECO:0000313" key="3">
    <source>
        <dbReference type="Proteomes" id="UP001365128"/>
    </source>
</evidence>
<gene>
    <name evidence="2" type="ORF">IWX46DRAFT_599216</name>
</gene>
<reference evidence="2 3" key="1">
    <citation type="submission" date="2024-04" db="EMBL/GenBank/DDBJ databases">
        <title>Phyllosticta paracitricarpa is synonymous to the EU quarantine fungus P. citricarpa based on phylogenomic analyses.</title>
        <authorList>
            <consortium name="Lawrence Berkeley National Laboratory"/>
            <person name="Van Ingen-Buijs V.A."/>
            <person name="Van Westerhoven A.C."/>
            <person name="Haridas S."/>
            <person name="Skiadas P."/>
            <person name="Martin F."/>
            <person name="Groenewald J.Z."/>
            <person name="Crous P.W."/>
            <person name="Seidl M.F."/>
        </authorList>
    </citation>
    <scope>NUCLEOTIDE SEQUENCE [LARGE SCALE GENOMIC DNA]</scope>
    <source>
        <strain evidence="2 3">CBS 122670</strain>
    </source>
</reference>
<keyword evidence="3" id="KW-1185">Reference proteome</keyword>
<protein>
    <submittedName>
        <fullName evidence="2">Uncharacterized protein</fullName>
    </submittedName>
</protein>